<feature type="domain" description="Peptidase M24 C-terminal" evidence="1">
    <location>
        <begin position="126"/>
        <end position="164"/>
    </location>
</feature>
<dbReference type="PANTHER" id="PTHR43763">
    <property type="entry name" value="XAA-PRO AMINOPEPTIDASE 1"/>
    <property type="match status" value="1"/>
</dbReference>
<evidence type="ECO:0000259" key="1">
    <source>
        <dbReference type="Pfam" id="PF16188"/>
    </source>
</evidence>
<dbReference type="Pfam" id="PF16188">
    <property type="entry name" value="Peptidase_M24_C"/>
    <property type="match status" value="1"/>
</dbReference>
<dbReference type="AlphaFoldDB" id="A0A833SID5"/>
<dbReference type="InterPro" id="IPR050422">
    <property type="entry name" value="X-Pro_aminopeptidase_P"/>
</dbReference>
<proteinExistence type="predicted"/>
<name>A0A833SID5_9HYME</name>
<protein>
    <recommendedName>
        <fullName evidence="1">Peptidase M24 C-terminal domain-containing protein</fullName>
    </recommendedName>
</protein>
<organism evidence="2 3">
    <name type="scientific">Frieseomelitta varia</name>
    <dbReference type="NCBI Taxonomy" id="561572"/>
    <lineage>
        <taxon>Eukaryota</taxon>
        <taxon>Metazoa</taxon>
        <taxon>Ecdysozoa</taxon>
        <taxon>Arthropoda</taxon>
        <taxon>Hexapoda</taxon>
        <taxon>Insecta</taxon>
        <taxon>Pterygota</taxon>
        <taxon>Neoptera</taxon>
        <taxon>Endopterygota</taxon>
        <taxon>Hymenoptera</taxon>
        <taxon>Apocrita</taxon>
        <taxon>Aculeata</taxon>
        <taxon>Apoidea</taxon>
        <taxon>Anthophila</taxon>
        <taxon>Apidae</taxon>
        <taxon>Frieseomelitta</taxon>
    </lineage>
</organism>
<dbReference type="PANTHER" id="PTHR43763:SF6">
    <property type="entry name" value="XAA-PRO AMINOPEPTIDASE 1"/>
    <property type="match status" value="1"/>
</dbReference>
<keyword evidence="3" id="KW-1185">Reference proteome</keyword>
<dbReference type="Gene3D" id="3.90.230.10">
    <property type="entry name" value="Creatinase/methionine aminopeptidase superfamily"/>
    <property type="match status" value="1"/>
</dbReference>
<evidence type="ECO:0000313" key="3">
    <source>
        <dbReference type="Proteomes" id="UP000655588"/>
    </source>
</evidence>
<dbReference type="InterPro" id="IPR032416">
    <property type="entry name" value="Peptidase_M24_C"/>
</dbReference>
<sequence>MFLAPIGVSYGQPASSDKICGPVELKPGFFLSNEPGYYKEGDFGVRLENILETVEAGKSVGSLIKIIPKLEKFSIKKTSESFLKFRDVTLVPYEPKLINYDMLNPSHVESTLYMCKIFKNISIILQIRWINNYNRRIRDEVGPELKRKLKMDAFNWMLKKTATIPEVKLIDEGLLFGHSDSTPSTCKQFHILVYLISLYYILCSKFSRYVELIKMCPKG</sequence>
<comment type="caution">
    <text evidence="2">The sequence shown here is derived from an EMBL/GenBank/DDBJ whole genome shotgun (WGS) entry which is preliminary data.</text>
</comment>
<gene>
    <name evidence="2" type="ORF">E2986_10633</name>
</gene>
<dbReference type="SUPFAM" id="SSF55920">
    <property type="entry name" value="Creatinase/aminopeptidase"/>
    <property type="match status" value="1"/>
</dbReference>
<dbReference type="EMBL" id="WNWW01000252">
    <property type="protein sequence ID" value="KAF3427458.1"/>
    <property type="molecule type" value="Genomic_DNA"/>
</dbReference>
<dbReference type="InterPro" id="IPR036005">
    <property type="entry name" value="Creatinase/aminopeptidase-like"/>
</dbReference>
<accession>A0A833SID5</accession>
<dbReference type="Proteomes" id="UP000655588">
    <property type="component" value="Unassembled WGS sequence"/>
</dbReference>
<evidence type="ECO:0000313" key="2">
    <source>
        <dbReference type="EMBL" id="KAF3427458.1"/>
    </source>
</evidence>
<reference evidence="2" key="1">
    <citation type="submission" date="2019-11" db="EMBL/GenBank/DDBJ databases">
        <title>The nuclear and mitochondrial genomes of Frieseomelitta varia - a highly eusocial stingless bee (Meliponini) with a permanently sterile worker caste.</title>
        <authorList>
            <person name="Freitas F.C.P."/>
            <person name="Lourenco A.P."/>
            <person name="Nunes F.M.F."/>
            <person name="Paschoal A.R."/>
            <person name="Abreu F.C.P."/>
            <person name="Barbin F.O."/>
            <person name="Bataglia L."/>
            <person name="Cardoso-Junior C.A.M."/>
            <person name="Cervoni M.S."/>
            <person name="Silva S.R."/>
            <person name="Dalarmi F."/>
            <person name="Del Lama M.A."/>
            <person name="Depintor T.S."/>
            <person name="Ferreira K.M."/>
            <person name="Goria P.S."/>
            <person name="Jaskot M.C."/>
            <person name="Lago D.C."/>
            <person name="Luna-Lucena D."/>
            <person name="Moda L.M."/>
            <person name="Nascimento L."/>
            <person name="Pedrino M."/>
            <person name="Rabico F.O."/>
            <person name="Sanches F.C."/>
            <person name="Santos D.E."/>
            <person name="Santos C.G."/>
            <person name="Vieira J."/>
            <person name="Lopes T.F."/>
            <person name="Barchuk A.R."/>
            <person name="Hartfelder K."/>
            <person name="Simoes Z.L.P."/>
            <person name="Bitondi M.M.G."/>
            <person name="Pinheiro D.G."/>
        </authorList>
    </citation>
    <scope>NUCLEOTIDE SEQUENCE</scope>
    <source>
        <strain evidence="2">USP_RPSP 00005682</strain>
        <tissue evidence="2">Whole individual</tissue>
    </source>
</reference>